<dbReference type="Pfam" id="PF23428">
    <property type="entry name" value="DUF7115"/>
    <property type="match status" value="1"/>
</dbReference>
<dbReference type="AlphaFoldDB" id="A0A495R7V3"/>
<dbReference type="RefSeq" id="WP_121303396.1">
    <property type="nucleotide sequence ID" value="NZ_RBWW01000001.1"/>
</dbReference>
<dbReference type="InterPro" id="IPR055539">
    <property type="entry name" value="DUF7115"/>
</dbReference>
<feature type="compositionally biased region" description="Low complexity" evidence="1">
    <location>
        <begin position="248"/>
        <end position="264"/>
    </location>
</feature>
<evidence type="ECO:0000313" key="3">
    <source>
        <dbReference type="EMBL" id="RKS83290.1"/>
    </source>
</evidence>
<feature type="domain" description="DUF7115" evidence="2">
    <location>
        <begin position="1"/>
        <end position="105"/>
    </location>
</feature>
<proteinExistence type="predicted"/>
<accession>A0A495R7V3</accession>
<feature type="compositionally biased region" description="Polar residues" evidence="1">
    <location>
        <begin position="265"/>
        <end position="279"/>
    </location>
</feature>
<reference evidence="3 4" key="1">
    <citation type="submission" date="2018-10" db="EMBL/GenBank/DDBJ databases">
        <title>Genomic Encyclopedia of Archaeal and Bacterial Type Strains, Phase II (KMG-II): from individual species to whole genera.</title>
        <authorList>
            <person name="Goeker M."/>
        </authorList>
    </citation>
    <scope>NUCLEOTIDE SEQUENCE [LARGE SCALE GENOMIC DNA]</scope>
    <source>
        <strain evidence="3 4">DSM 11927</strain>
    </source>
</reference>
<evidence type="ECO:0000313" key="4">
    <source>
        <dbReference type="Proteomes" id="UP000268233"/>
    </source>
</evidence>
<feature type="region of interest" description="Disordered" evidence="1">
    <location>
        <begin position="214"/>
        <end position="298"/>
    </location>
</feature>
<comment type="caution">
    <text evidence="3">The sequence shown here is derived from an EMBL/GenBank/DDBJ whole genome shotgun (WGS) entry which is preliminary data.</text>
</comment>
<evidence type="ECO:0000259" key="2">
    <source>
        <dbReference type="Pfam" id="PF23428"/>
    </source>
</evidence>
<name>A0A495R7V3_9EURY</name>
<feature type="compositionally biased region" description="Acidic residues" evidence="1">
    <location>
        <begin position="237"/>
        <end position="247"/>
    </location>
</feature>
<dbReference type="EMBL" id="RBWW01000001">
    <property type="protein sequence ID" value="RKS83290.1"/>
    <property type="molecule type" value="Genomic_DNA"/>
</dbReference>
<evidence type="ECO:0000256" key="1">
    <source>
        <dbReference type="SAM" id="MobiDB-lite"/>
    </source>
</evidence>
<keyword evidence="4" id="KW-1185">Reference proteome</keyword>
<protein>
    <recommendedName>
        <fullName evidence="2">DUF7115 domain-containing protein</fullName>
    </recommendedName>
</protein>
<sequence>MEIPDLVQQELGDEEIRGGVNLGDEDAACFTPTRTLVYRGEGLLSDEKVASYPHDFERLTVSEGRRKTKFSLIYTSEKLELSVPGSRADAVLERLLEGKLTVSGGIAPDESLVGVFRFSELTLVVTDRQLLKHIGNVTWDADYEAFSFDDVTGLEFEEGSVATAVVLSFNERPERIKAPSEEAPMVRKALEEGLFAYHEVDSLADLNAKVGADPDKSADEAGNGLGLESGIDPLVSNDEEGGDDSESESTSASTQAATASTNEQGPTTEAPTETRSSDTAGIDTGSVESDTTTDPDIAELEAQVAELTAAVEAQNEQLQRQERTIKQLIKELRQGR</sequence>
<gene>
    <name evidence="3" type="ORF">BDK61_2632</name>
</gene>
<organism evidence="3 4">
    <name type="scientific">Haloarcula quadrata</name>
    <dbReference type="NCBI Taxonomy" id="182779"/>
    <lineage>
        <taxon>Archaea</taxon>
        <taxon>Methanobacteriati</taxon>
        <taxon>Methanobacteriota</taxon>
        <taxon>Stenosarchaea group</taxon>
        <taxon>Halobacteria</taxon>
        <taxon>Halobacteriales</taxon>
        <taxon>Haloarculaceae</taxon>
        <taxon>Haloarcula</taxon>
    </lineage>
</organism>
<dbReference type="Proteomes" id="UP000268233">
    <property type="component" value="Unassembled WGS sequence"/>
</dbReference>